<dbReference type="AlphaFoldDB" id="A0A7K9L0G4"/>
<dbReference type="InterPro" id="IPR013783">
    <property type="entry name" value="Ig-like_fold"/>
</dbReference>
<feature type="domain" description="Ig-like" evidence="3">
    <location>
        <begin position="5"/>
        <end position="73"/>
    </location>
</feature>
<dbReference type="EMBL" id="VWZS01003273">
    <property type="protein sequence ID" value="NXH55345.1"/>
    <property type="molecule type" value="Genomic_DNA"/>
</dbReference>
<evidence type="ECO:0000256" key="1">
    <source>
        <dbReference type="ARBA" id="ARBA00022729"/>
    </source>
</evidence>
<keyword evidence="1" id="KW-0732">Signal</keyword>
<comment type="caution">
    <text evidence="4">The sequence shown here is derived from an EMBL/GenBank/DDBJ whole genome shotgun (WGS) entry which is preliminary data.</text>
</comment>
<name>A0A7K9L0G4_9PASS</name>
<reference evidence="4 5" key="1">
    <citation type="submission" date="2019-09" db="EMBL/GenBank/DDBJ databases">
        <title>Bird 10,000 Genomes (B10K) Project - Family phase.</title>
        <authorList>
            <person name="Zhang G."/>
        </authorList>
    </citation>
    <scope>NUCLEOTIDE SEQUENCE [LARGE SCALE GENOMIC DNA]</scope>
    <source>
        <strain evidence="4">B10K-DU-001-29</strain>
        <tissue evidence="4">Muscle</tissue>
    </source>
</reference>
<dbReference type="SUPFAM" id="SSF48726">
    <property type="entry name" value="Immunoglobulin"/>
    <property type="match status" value="1"/>
</dbReference>
<keyword evidence="5" id="KW-1185">Reference proteome</keyword>
<dbReference type="PANTHER" id="PTHR11481:SF64">
    <property type="entry name" value="FC RECEPTOR-LIKE PROTEIN 4"/>
    <property type="match status" value="1"/>
</dbReference>
<dbReference type="Gene3D" id="2.60.40.10">
    <property type="entry name" value="Immunoglobulins"/>
    <property type="match status" value="1"/>
</dbReference>
<keyword evidence="2" id="KW-1015">Disulfide bond</keyword>
<organism evidence="4 5">
    <name type="scientific">Rhabdornis inornatus</name>
    <dbReference type="NCBI Taxonomy" id="237438"/>
    <lineage>
        <taxon>Eukaryota</taxon>
        <taxon>Metazoa</taxon>
        <taxon>Chordata</taxon>
        <taxon>Craniata</taxon>
        <taxon>Vertebrata</taxon>
        <taxon>Euteleostomi</taxon>
        <taxon>Archelosauria</taxon>
        <taxon>Archosauria</taxon>
        <taxon>Dinosauria</taxon>
        <taxon>Saurischia</taxon>
        <taxon>Theropoda</taxon>
        <taxon>Coelurosauria</taxon>
        <taxon>Aves</taxon>
        <taxon>Neognathae</taxon>
        <taxon>Neoaves</taxon>
        <taxon>Telluraves</taxon>
        <taxon>Australaves</taxon>
        <taxon>Passeriformes</taxon>
        <taxon>Rhabdornithidae</taxon>
        <taxon>Rhabdornis</taxon>
    </lineage>
</organism>
<dbReference type="GO" id="GO:0004888">
    <property type="term" value="F:transmembrane signaling receptor activity"/>
    <property type="evidence" value="ECO:0007669"/>
    <property type="project" value="TreeGrafter"/>
</dbReference>
<dbReference type="InterPro" id="IPR003599">
    <property type="entry name" value="Ig_sub"/>
</dbReference>
<dbReference type="SMART" id="SM00409">
    <property type="entry name" value="IG"/>
    <property type="match status" value="1"/>
</dbReference>
<proteinExistence type="predicted"/>
<dbReference type="Pfam" id="PF13895">
    <property type="entry name" value="Ig_2"/>
    <property type="match status" value="1"/>
</dbReference>
<accession>A0A7K9L0G4</accession>
<dbReference type="GO" id="GO:0006955">
    <property type="term" value="P:immune response"/>
    <property type="evidence" value="ECO:0007669"/>
    <property type="project" value="TreeGrafter"/>
</dbReference>
<dbReference type="GO" id="GO:0009897">
    <property type="term" value="C:external side of plasma membrane"/>
    <property type="evidence" value="ECO:0007669"/>
    <property type="project" value="TreeGrafter"/>
</dbReference>
<feature type="non-terminal residue" evidence="4">
    <location>
        <position position="1"/>
    </location>
</feature>
<dbReference type="SMART" id="SM00408">
    <property type="entry name" value="IGc2"/>
    <property type="match status" value="1"/>
</dbReference>
<protein>
    <submittedName>
        <fullName evidence="4">FCRLA protein</fullName>
    </submittedName>
</protein>
<dbReference type="InterPro" id="IPR007110">
    <property type="entry name" value="Ig-like_dom"/>
</dbReference>
<gene>
    <name evidence="4" type="primary">Fcrla_1</name>
    <name evidence="4" type="ORF">RHAINO_R15974</name>
</gene>
<dbReference type="InterPro" id="IPR036179">
    <property type="entry name" value="Ig-like_dom_sf"/>
</dbReference>
<dbReference type="OrthoDB" id="6151406at2759"/>
<dbReference type="GO" id="GO:0007166">
    <property type="term" value="P:cell surface receptor signaling pathway"/>
    <property type="evidence" value="ECO:0007669"/>
    <property type="project" value="TreeGrafter"/>
</dbReference>
<dbReference type="InterPro" id="IPR003598">
    <property type="entry name" value="Ig_sub2"/>
</dbReference>
<evidence type="ECO:0000259" key="3">
    <source>
        <dbReference type="PROSITE" id="PS50835"/>
    </source>
</evidence>
<evidence type="ECO:0000313" key="5">
    <source>
        <dbReference type="Proteomes" id="UP000583164"/>
    </source>
</evidence>
<feature type="non-terminal residue" evidence="4">
    <location>
        <position position="104"/>
    </location>
</feature>
<sequence>SPPCPPASLVLQVPAQALLEGDTVTLRCRGWRNNSVTSVSFYRDGKDLATVGNGTELSLSPLQLNHSGRYQCRGFVKSWGSMQLSAPVPVTVQGGHPTAAPQAL</sequence>
<dbReference type="InterPro" id="IPR050488">
    <property type="entry name" value="Ig_Fc_receptor"/>
</dbReference>
<dbReference type="PROSITE" id="PS50835">
    <property type="entry name" value="IG_LIKE"/>
    <property type="match status" value="1"/>
</dbReference>
<evidence type="ECO:0000313" key="4">
    <source>
        <dbReference type="EMBL" id="NXH55345.1"/>
    </source>
</evidence>
<evidence type="ECO:0000256" key="2">
    <source>
        <dbReference type="ARBA" id="ARBA00023157"/>
    </source>
</evidence>
<dbReference type="PANTHER" id="PTHR11481">
    <property type="entry name" value="IMMUNOGLOBULIN FC RECEPTOR"/>
    <property type="match status" value="1"/>
</dbReference>
<dbReference type="Proteomes" id="UP000583164">
    <property type="component" value="Unassembled WGS sequence"/>
</dbReference>